<dbReference type="AlphaFoldDB" id="A0A0A0NXD8"/>
<sequence length="133" mass="14519">MTQLHLKVVSEATPDQVWDRISDFYSIHTWQPLMTATTPDPEHANARRMTLADGGTAVEQLIEQTGRSCRYRLLSGPVPVRDYEAVLAVHDNPDAAGALITWDATFEPDGADEDTAVAVMTGILQTGLDALAR</sequence>
<dbReference type="KEGG" id="src:M271_49970"/>
<dbReference type="RefSeq" id="WP_020874834.1">
    <property type="nucleotide sequence ID" value="NC_022785.1"/>
</dbReference>
<proteinExistence type="predicted"/>
<protein>
    <recommendedName>
        <fullName evidence="3">Polyketide cyclase</fullName>
    </recommendedName>
</protein>
<dbReference type="InterPro" id="IPR019587">
    <property type="entry name" value="Polyketide_cyclase/dehydratase"/>
</dbReference>
<dbReference type="HOGENOM" id="CLU_106645_1_1_11"/>
<gene>
    <name evidence="1" type="ORF">D3C57_144805</name>
</gene>
<dbReference type="eggNOG" id="COG3832">
    <property type="taxonomic scope" value="Bacteria"/>
</dbReference>
<organism evidence="1 2">
    <name type="scientific">Streptomyces rapamycinicus (strain ATCC 29253 / DSM 41530 / NRRL 5491 / AYB-994)</name>
    <name type="common">Streptomyces hygroscopicus (strain ATCC 29253)</name>
    <dbReference type="NCBI Taxonomy" id="1343740"/>
    <lineage>
        <taxon>Bacteria</taxon>
        <taxon>Bacillati</taxon>
        <taxon>Actinomycetota</taxon>
        <taxon>Actinomycetes</taxon>
        <taxon>Kitasatosporales</taxon>
        <taxon>Streptomycetaceae</taxon>
        <taxon>Streptomyces</taxon>
        <taxon>Streptomyces violaceusniger group</taxon>
    </lineage>
</organism>
<accession>A0A0A0NXD8</accession>
<comment type="caution">
    <text evidence="1">The sequence shown here is derived from an EMBL/GenBank/DDBJ whole genome shotgun (WGS) entry which is preliminary data.</text>
</comment>
<dbReference type="Gene3D" id="3.30.530.20">
    <property type="match status" value="1"/>
</dbReference>
<evidence type="ECO:0000313" key="2">
    <source>
        <dbReference type="Proteomes" id="UP000281594"/>
    </source>
</evidence>
<dbReference type="InterPro" id="IPR023393">
    <property type="entry name" value="START-like_dom_sf"/>
</dbReference>
<evidence type="ECO:0008006" key="3">
    <source>
        <dbReference type="Google" id="ProtNLM"/>
    </source>
</evidence>
<dbReference type="Pfam" id="PF10604">
    <property type="entry name" value="Polyketide_cyc2"/>
    <property type="match status" value="1"/>
</dbReference>
<dbReference type="STRING" id="1343740.M271_49970"/>
<dbReference type="Proteomes" id="UP000281594">
    <property type="component" value="Unassembled WGS sequence"/>
</dbReference>
<dbReference type="PANTHER" id="PTHR39332">
    <property type="entry name" value="BLL4707 PROTEIN"/>
    <property type="match status" value="1"/>
</dbReference>
<evidence type="ECO:0000313" key="1">
    <source>
        <dbReference type="EMBL" id="RLV71806.1"/>
    </source>
</evidence>
<dbReference type="SUPFAM" id="SSF55961">
    <property type="entry name" value="Bet v1-like"/>
    <property type="match status" value="1"/>
</dbReference>
<reference evidence="1 2" key="1">
    <citation type="journal article" date="2018" name="J. Biol. Chem.">
        <title>Discovery of the actinoplanic acid pathway in Streptomyces rapamycinicus reveals a genetically conserved synergism with rapamycin.</title>
        <authorList>
            <person name="Mrak P."/>
            <person name="Krastel P."/>
            <person name="Pivk Lukancic P."/>
            <person name="Tao J."/>
            <person name="Pistorius D."/>
            <person name="Moore C.M."/>
        </authorList>
    </citation>
    <scope>NUCLEOTIDE SEQUENCE [LARGE SCALE GENOMIC DNA]</scope>
    <source>
        <strain evidence="1 2">NRRL 5491</strain>
    </source>
</reference>
<dbReference type="EMBL" id="QYCY01000004">
    <property type="protein sequence ID" value="RLV71806.1"/>
    <property type="molecule type" value="Genomic_DNA"/>
</dbReference>
<dbReference type="PANTHER" id="PTHR39332:SF7">
    <property type="entry name" value="SRPBCC FAMILY PROTEIN"/>
    <property type="match status" value="1"/>
</dbReference>
<dbReference type="CDD" id="cd07821">
    <property type="entry name" value="PYR_PYL_RCAR_like"/>
    <property type="match status" value="1"/>
</dbReference>
<name>A0A0A0NXD8_STRRN</name>